<evidence type="ECO:0000313" key="4">
    <source>
        <dbReference type="Proteomes" id="UP001634394"/>
    </source>
</evidence>
<dbReference type="SUPFAM" id="SSF109993">
    <property type="entry name" value="VPS9 domain"/>
    <property type="match status" value="1"/>
</dbReference>
<dbReference type="Gene3D" id="1.20.1050.80">
    <property type="entry name" value="VPS9 domain"/>
    <property type="match status" value="1"/>
</dbReference>
<dbReference type="Pfam" id="PF18151">
    <property type="entry name" value="DUF5601"/>
    <property type="match status" value="1"/>
</dbReference>
<name>A0ABD3X6M9_SINWO</name>
<comment type="caution">
    <text evidence="3">The sequence shown here is derived from an EMBL/GenBank/DDBJ whole genome shotgun (WGS) entry which is preliminary data.</text>
</comment>
<evidence type="ECO:0000256" key="1">
    <source>
        <dbReference type="SAM" id="Phobius"/>
    </source>
</evidence>
<organism evidence="3 4">
    <name type="scientific">Sinanodonta woodiana</name>
    <name type="common">Chinese pond mussel</name>
    <name type="synonym">Anodonta woodiana</name>
    <dbReference type="NCBI Taxonomy" id="1069815"/>
    <lineage>
        <taxon>Eukaryota</taxon>
        <taxon>Metazoa</taxon>
        <taxon>Spiralia</taxon>
        <taxon>Lophotrochozoa</taxon>
        <taxon>Mollusca</taxon>
        <taxon>Bivalvia</taxon>
        <taxon>Autobranchia</taxon>
        <taxon>Heteroconchia</taxon>
        <taxon>Palaeoheterodonta</taxon>
        <taxon>Unionida</taxon>
        <taxon>Unionoidea</taxon>
        <taxon>Unionidae</taxon>
        <taxon>Unioninae</taxon>
        <taxon>Sinanodonta</taxon>
    </lineage>
</organism>
<keyword evidence="1" id="KW-1133">Transmembrane helix</keyword>
<feature type="domain" description="VPS9" evidence="2">
    <location>
        <begin position="162"/>
        <end position="305"/>
    </location>
</feature>
<dbReference type="EMBL" id="JBJQND010000004">
    <property type="protein sequence ID" value="KAL3880642.1"/>
    <property type="molecule type" value="Genomic_DNA"/>
</dbReference>
<evidence type="ECO:0000259" key="2">
    <source>
        <dbReference type="PROSITE" id="PS51205"/>
    </source>
</evidence>
<dbReference type="PANTHER" id="PTHR23101:SF122">
    <property type="entry name" value="RABAPTIN-5-ASSOCIATED EXCHANGE FACTOR FOR RAB5"/>
    <property type="match status" value="1"/>
</dbReference>
<gene>
    <name evidence="3" type="ORF">ACJMK2_032866</name>
</gene>
<dbReference type="PANTHER" id="PTHR23101">
    <property type="entry name" value="RAB GDP/GTP EXCHANGE FACTOR"/>
    <property type="match status" value="1"/>
</dbReference>
<protein>
    <recommendedName>
        <fullName evidence="2">VPS9 domain-containing protein</fullName>
    </recommendedName>
</protein>
<dbReference type="InterPro" id="IPR045046">
    <property type="entry name" value="Vps9-like"/>
</dbReference>
<accession>A0ABD3X6M9</accession>
<reference evidence="3 4" key="1">
    <citation type="submission" date="2024-11" db="EMBL/GenBank/DDBJ databases">
        <title>Chromosome-level genome assembly of the freshwater bivalve Anodonta woodiana.</title>
        <authorList>
            <person name="Chen X."/>
        </authorList>
    </citation>
    <scope>NUCLEOTIDE SEQUENCE [LARGE SCALE GENOMIC DNA]</scope>
    <source>
        <strain evidence="3">MN2024</strain>
        <tissue evidence="3">Gills</tissue>
    </source>
</reference>
<dbReference type="PROSITE" id="PS51205">
    <property type="entry name" value="VPS9"/>
    <property type="match status" value="1"/>
</dbReference>
<dbReference type="InterPro" id="IPR041545">
    <property type="entry name" value="DUF5601"/>
</dbReference>
<proteinExistence type="predicted"/>
<dbReference type="Pfam" id="PF02204">
    <property type="entry name" value="VPS9"/>
    <property type="match status" value="1"/>
</dbReference>
<dbReference type="AlphaFoldDB" id="A0ABD3X6M9"/>
<dbReference type="SMART" id="SM00167">
    <property type="entry name" value="VPS9"/>
    <property type="match status" value="1"/>
</dbReference>
<keyword evidence="1" id="KW-0472">Membrane</keyword>
<dbReference type="InterPro" id="IPR003123">
    <property type="entry name" value="VPS9"/>
</dbReference>
<dbReference type="Gene3D" id="1.10.246.120">
    <property type="match status" value="1"/>
</dbReference>
<feature type="transmembrane region" description="Helical" evidence="1">
    <location>
        <begin position="565"/>
        <end position="583"/>
    </location>
</feature>
<dbReference type="Proteomes" id="UP001634394">
    <property type="component" value="Unassembled WGS sequence"/>
</dbReference>
<keyword evidence="1" id="KW-0812">Transmembrane</keyword>
<dbReference type="InterPro" id="IPR037191">
    <property type="entry name" value="VPS9_dom_sf"/>
</dbReference>
<keyword evidence="4" id="KW-1185">Reference proteome</keyword>
<evidence type="ECO:0000313" key="3">
    <source>
        <dbReference type="EMBL" id="KAL3880642.1"/>
    </source>
</evidence>
<sequence>MQRKSKSKCENSEDLEMQDLNAHNSKDIFDEYVIIELDDVFELTNPDIQNDQRQVAIEIKQAHLELEKLLKQLKRGARKDFTKLMESTIEHVFQCSNKGTGWLEMANHVQNFYERMSYRLSNDKSYKGVSAELSEFLMDRAEKYMLVKIYFCIFCPPSTDDLQKDQTIFKKMKNLHWIEPRHLDVPINEQEPQVCSLLDQAIAEIMKINTVKAPQDKLSIFLQFHKSIVEMVQVSESRLPNTDDLVSLLVYVLLKANPPYLKSNVQYIIRFANPTRLGIGESAYCFTNMVCAVIFIESMTVTSLSLTTQEYDKYVSGEAVFPHAANTFQPVDLSLKYGNLKTLAEFQQRHDKVMSETLRLHQDIKEFKDNFIQEMEKVLSRTPPKIQLMQMDAETGSNTYSEELPPCISLEAVVSLTLSLPPGRFVQNDVESVTVTEVPSIVPGNNMRNDVEYVDVTEVPSILPDSSVQNNVESVEVTEAPSIIPDSSLQNDAESVDVTEAPSIVPDSSVQNDAETVDVTEAPSIVPDSSVQNDAESVDVTEAPSIVPDSSVQNDVQTFNDLTNALYLFIYLFIYLFAFRNWLL</sequence>